<dbReference type="RefSeq" id="WP_259661770.1">
    <property type="nucleotide sequence ID" value="NZ_JAHXRI010000010.1"/>
</dbReference>
<comment type="caution">
    <text evidence="1">The sequence shown here is derived from an EMBL/GenBank/DDBJ whole genome shotgun (WGS) entry which is preliminary data.</text>
</comment>
<dbReference type="Proteomes" id="UP000739565">
    <property type="component" value="Unassembled WGS sequence"/>
</dbReference>
<proteinExistence type="predicted"/>
<reference evidence="1" key="1">
    <citation type="submission" date="2021-07" db="EMBL/GenBank/DDBJ databases">
        <title>New genus and species of the family Alcaligenaceae.</title>
        <authorList>
            <person name="Hahn M.W."/>
        </authorList>
    </citation>
    <scope>NUCLEOTIDE SEQUENCE</scope>
    <source>
        <strain evidence="1">LF4-65</strain>
    </source>
</reference>
<sequence>MQTTNTVRLTDTLERDLLAKAIDQQFRFRPLRSIGKLVSSTATFIARARAQTNMRDMV</sequence>
<keyword evidence="2" id="KW-1185">Reference proteome</keyword>
<organism evidence="1 2">
    <name type="scientific">Zwartia hollandica</name>
    <dbReference type="NCBI Taxonomy" id="324606"/>
    <lineage>
        <taxon>Bacteria</taxon>
        <taxon>Pseudomonadati</taxon>
        <taxon>Pseudomonadota</taxon>
        <taxon>Betaproteobacteria</taxon>
        <taxon>Burkholderiales</taxon>
        <taxon>Alcaligenaceae</taxon>
        <taxon>Zwartia</taxon>
    </lineage>
</organism>
<accession>A0A953T5W2</accession>
<dbReference type="EMBL" id="JAHXRI010000010">
    <property type="protein sequence ID" value="MBZ1351367.1"/>
    <property type="molecule type" value="Genomic_DNA"/>
</dbReference>
<evidence type="ECO:0000313" key="1">
    <source>
        <dbReference type="EMBL" id="MBZ1351367.1"/>
    </source>
</evidence>
<protein>
    <submittedName>
        <fullName evidence="1">Uncharacterized protein</fullName>
    </submittedName>
</protein>
<gene>
    <name evidence="1" type="ORF">KZZ10_11990</name>
</gene>
<name>A0A953T5W2_9BURK</name>
<evidence type="ECO:0000313" key="2">
    <source>
        <dbReference type="Proteomes" id="UP000739565"/>
    </source>
</evidence>
<dbReference type="AlphaFoldDB" id="A0A953T5W2"/>